<dbReference type="NCBIfam" id="TIGR02937">
    <property type="entry name" value="sigma70-ECF"/>
    <property type="match status" value="1"/>
</dbReference>
<dbReference type="InterPro" id="IPR013325">
    <property type="entry name" value="RNA_pol_sigma_r2"/>
</dbReference>
<gene>
    <name evidence="8" type="ORF">IL38_02200</name>
</gene>
<dbReference type="SUPFAM" id="SSF88946">
    <property type="entry name" value="Sigma2 domain of RNA polymerase sigma factors"/>
    <property type="match status" value="1"/>
</dbReference>
<dbReference type="PANTHER" id="PTHR43133:SF25">
    <property type="entry name" value="RNA POLYMERASE SIGMA FACTOR RFAY-RELATED"/>
    <property type="match status" value="1"/>
</dbReference>
<keyword evidence="9" id="KW-1185">Reference proteome</keyword>
<dbReference type="PANTHER" id="PTHR43133">
    <property type="entry name" value="RNA POLYMERASE ECF-TYPE SIGMA FACTO"/>
    <property type="match status" value="1"/>
</dbReference>
<feature type="region of interest" description="Disordered" evidence="5">
    <location>
        <begin position="166"/>
        <end position="192"/>
    </location>
</feature>
<dbReference type="Pfam" id="PF08281">
    <property type="entry name" value="Sigma70_r4_2"/>
    <property type="match status" value="1"/>
</dbReference>
<evidence type="ECO:0000256" key="2">
    <source>
        <dbReference type="ARBA" id="ARBA00023015"/>
    </source>
</evidence>
<evidence type="ECO:0008006" key="10">
    <source>
        <dbReference type="Google" id="ProtNLM"/>
    </source>
</evidence>
<comment type="similarity">
    <text evidence="1">Belongs to the sigma-70 factor family. ECF subfamily.</text>
</comment>
<dbReference type="Proteomes" id="UP000029737">
    <property type="component" value="Unassembled WGS sequence"/>
</dbReference>
<dbReference type="SUPFAM" id="SSF88659">
    <property type="entry name" value="Sigma3 and sigma4 domains of RNA polymerase sigma factors"/>
    <property type="match status" value="1"/>
</dbReference>
<evidence type="ECO:0000256" key="3">
    <source>
        <dbReference type="ARBA" id="ARBA00023082"/>
    </source>
</evidence>
<keyword evidence="2" id="KW-0805">Transcription regulation</keyword>
<evidence type="ECO:0000259" key="6">
    <source>
        <dbReference type="Pfam" id="PF04542"/>
    </source>
</evidence>
<protein>
    <recommendedName>
        <fullName evidence="10">RNA polymerase sigma factor</fullName>
    </recommendedName>
</protein>
<evidence type="ECO:0000259" key="7">
    <source>
        <dbReference type="Pfam" id="PF08281"/>
    </source>
</evidence>
<dbReference type="Gene3D" id="1.10.10.10">
    <property type="entry name" value="Winged helix-like DNA-binding domain superfamily/Winged helix DNA-binding domain"/>
    <property type="match status" value="1"/>
</dbReference>
<evidence type="ECO:0000313" key="9">
    <source>
        <dbReference type="Proteomes" id="UP000029737"/>
    </source>
</evidence>
<feature type="domain" description="RNA polymerase sigma-70 region 2" evidence="6">
    <location>
        <begin position="18"/>
        <end position="81"/>
    </location>
</feature>
<evidence type="ECO:0000256" key="5">
    <source>
        <dbReference type="SAM" id="MobiDB-lite"/>
    </source>
</evidence>
<sequence length="192" mass="21468">MDVGSTDQRGVAWFTGVYEGHYDAVRRYLLRRLGEPSTSEELTQEVFVIAWRRRTRAPEHCLPWLYGIARRVLANDRRASRSRPEAVALPGDDVLRDRRGDPEGAAVSTDAHRAMSTLSEPDREILRLIGWEELGVGEAARVLGCARGTARVRLFRARRRLAKALGHPTPDAADDRSASSRTLTGPLENFHA</sequence>
<keyword evidence="3" id="KW-0731">Sigma factor</keyword>
<name>A0ABR4X7M0_9ACTN</name>
<organism evidence="8 9">
    <name type="scientific">Actinopolyspora erythraea</name>
    <dbReference type="NCBI Taxonomy" id="414996"/>
    <lineage>
        <taxon>Bacteria</taxon>
        <taxon>Bacillati</taxon>
        <taxon>Actinomycetota</taxon>
        <taxon>Actinomycetes</taxon>
        <taxon>Actinopolysporales</taxon>
        <taxon>Actinopolysporaceae</taxon>
        <taxon>Actinopolyspora</taxon>
    </lineage>
</organism>
<proteinExistence type="inferred from homology"/>
<evidence type="ECO:0000313" key="8">
    <source>
        <dbReference type="EMBL" id="KGI82718.1"/>
    </source>
</evidence>
<dbReference type="EMBL" id="JPMV01000009">
    <property type="protein sequence ID" value="KGI82718.1"/>
    <property type="molecule type" value="Genomic_DNA"/>
</dbReference>
<evidence type="ECO:0000256" key="1">
    <source>
        <dbReference type="ARBA" id="ARBA00010641"/>
    </source>
</evidence>
<comment type="caution">
    <text evidence="8">The sequence shown here is derived from an EMBL/GenBank/DDBJ whole genome shotgun (WGS) entry which is preliminary data.</text>
</comment>
<dbReference type="InterPro" id="IPR036388">
    <property type="entry name" value="WH-like_DNA-bd_sf"/>
</dbReference>
<dbReference type="Pfam" id="PF04542">
    <property type="entry name" value="Sigma70_r2"/>
    <property type="match status" value="1"/>
</dbReference>
<feature type="domain" description="RNA polymerase sigma factor 70 region 4 type 2" evidence="7">
    <location>
        <begin position="111"/>
        <end position="161"/>
    </location>
</feature>
<dbReference type="Gene3D" id="1.10.1740.10">
    <property type="match status" value="1"/>
</dbReference>
<dbReference type="InterPro" id="IPR014284">
    <property type="entry name" value="RNA_pol_sigma-70_dom"/>
</dbReference>
<keyword evidence="4" id="KW-0804">Transcription</keyword>
<dbReference type="InterPro" id="IPR039425">
    <property type="entry name" value="RNA_pol_sigma-70-like"/>
</dbReference>
<dbReference type="InterPro" id="IPR013249">
    <property type="entry name" value="RNA_pol_sigma70_r4_t2"/>
</dbReference>
<reference evidence="8 9" key="1">
    <citation type="journal article" date="2014" name="PLoS ONE">
        <title>Identification and Characterization of a New Erythromycin Biosynthetic Gene Cluster in Actinopolyspora erythraea YIM90600, a Novel Erythronolide-Producing Halophilic Actinomycete Isolated from Salt Field.</title>
        <authorList>
            <person name="Chen D."/>
            <person name="Feng J."/>
            <person name="Huang L."/>
            <person name="Zhang Q."/>
            <person name="Wu J."/>
            <person name="Zhu X."/>
            <person name="Duan Y."/>
            <person name="Xu Z."/>
        </authorList>
    </citation>
    <scope>NUCLEOTIDE SEQUENCE [LARGE SCALE GENOMIC DNA]</scope>
    <source>
        <strain evidence="8 9">YIM90600</strain>
    </source>
</reference>
<dbReference type="InterPro" id="IPR007627">
    <property type="entry name" value="RNA_pol_sigma70_r2"/>
</dbReference>
<evidence type="ECO:0000256" key="4">
    <source>
        <dbReference type="ARBA" id="ARBA00023163"/>
    </source>
</evidence>
<dbReference type="InterPro" id="IPR013324">
    <property type="entry name" value="RNA_pol_sigma_r3/r4-like"/>
</dbReference>
<accession>A0ABR4X7M0</accession>